<sequence length="1025" mass="114922">MSGNSNRPFTAPKVSFPSQFPKSHRNNTPSDQCKQLIYKLCEQSITATDFFSQLLSIRLTTREIALSVFNCLLFYVLHGKPYHPQFGNQFTAIFSKLIQNSNEPVRRSTVSLISLIINNSSILKSLSCEFNSWNEEAQEIFLSFAFTFHPPEVLEWKTFLNNAKVILNTNNESLSCTASDFIEFMNFFSGKNNDPKIRNSMELSQEQMRRSMNMRNSIQKYKEYQQQTQNHHHDNNNYEMESEKGNKKLEFSNLSDLKSSLSSPPKNPNQDKNKIESLSSIRNQKSSTHESKQKEKSSEIENDSHLGKSPIFEILEADQSNSGGRKSSSKSVNRKSTKSSQKSIRQSKSLSKNSNIQDNLNDTLNETSNFDEIRKSKNPKGNPKLLDSVNISNITNQNKSNQSYNPNKNSRIHSIKGMDQFNDLVIDVDEDIDVDDSDQNNDEIFSSGDEDSLFENVNLEPASIIETSKPGYSPPQIQKSDPPKENNKLRQSTRSNSSSRNSQVKLADSAQTMKASASSSSSKQRQSSSKPDKSSQENTSSQSLKSSVNINSSPPKAFEDSSNDRQSIKHNTKSSNADTMKVSKSAHAKSKQNDAQTMKPIRKKSSTVSRESNNNHKNIKESINDSSISFASTNRPGTARRNKKNESSVDSNSQFGGTQDVLMTTTEEFIPYVPLEEEEDDDDDYSDDLFGGAPEEVVNKVTFSGPPLPNINYEENITYPHKNLPKSNDHDPKKVVSNSYGDTNSKKSSNNSNVQTIKPKKPSKSVAVDQFATTAVTGKGESNKNSSKIPAAKGCSASNSPSKHRQFDEDANPYDYIIDMTNSDWEKQQRSVEGLRCVLNTKPTALASHCREIWMNLLDIIVSPRTMLSNSALALTLELFTQFHSQLIPQTPPFISICFNLCCNSRQFIADGAEKVLILISHKAPRNKVLSHFIIGTKHKNTIARGKAAQCILNLINQGGELEDSELKSLISGLTPLIRDNSEETRDSAKNALKKIVYDIRFQEIARDVCTNSQDYNELMKFIEF</sequence>
<dbReference type="VEuPathDB" id="TrichDB:TRFO_28720"/>
<feature type="compositionally biased region" description="Polar residues" evidence="1">
    <location>
        <begin position="606"/>
        <end position="616"/>
    </location>
</feature>
<dbReference type="SUPFAM" id="SSF48371">
    <property type="entry name" value="ARM repeat"/>
    <property type="match status" value="1"/>
</dbReference>
<feature type="region of interest" description="Disordered" evidence="1">
    <location>
        <begin position="1"/>
        <end position="30"/>
    </location>
</feature>
<evidence type="ECO:0000256" key="1">
    <source>
        <dbReference type="SAM" id="MobiDB-lite"/>
    </source>
</evidence>
<dbReference type="Gene3D" id="1.25.10.10">
    <property type="entry name" value="Leucine-rich Repeat Variant"/>
    <property type="match status" value="1"/>
</dbReference>
<dbReference type="GeneID" id="94841045"/>
<dbReference type="InterPro" id="IPR011989">
    <property type="entry name" value="ARM-like"/>
</dbReference>
<dbReference type="AlphaFoldDB" id="A0A1J4JZL8"/>
<feature type="domain" description="CLASP N-terminal" evidence="2">
    <location>
        <begin position="821"/>
        <end position="994"/>
    </location>
</feature>
<feature type="region of interest" description="Disordered" evidence="1">
    <location>
        <begin position="719"/>
        <end position="765"/>
    </location>
</feature>
<dbReference type="Proteomes" id="UP000179807">
    <property type="component" value="Unassembled WGS sequence"/>
</dbReference>
<reference evidence="3" key="1">
    <citation type="submission" date="2016-10" db="EMBL/GenBank/DDBJ databases">
        <authorList>
            <person name="Benchimol M."/>
            <person name="Almeida L.G."/>
            <person name="Vasconcelos A.T."/>
            <person name="Perreira-Neves A."/>
            <person name="Rosa I.A."/>
            <person name="Tasca T."/>
            <person name="Bogo M.R."/>
            <person name="de Souza W."/>
        </authorList>
    </citation>
    <scope>NUCLEOTIDE SEQUENCE [LARGE SCALE GENOMIC DNA]</scope>
    <source>
        <strain evidence="3">K</strain>
    </source>
</reference>
<feature type="region of interest" description="Disordered" evidence="1">
    <location>
        <begin position="777"/>
        <end position="808"/>
    </location>
</feature>
<evidence type="ECO:0000313" key="4">
    <source>
        <dbReference type="Proteomes" id="UP000179807"/>
    </source>
</evidence>
<feature type="compositionally biased region" description="Polar residues" evidence="1">
    <location>
        <begin position="353"/>
        <end position="363"/>
    </location>
</feature>
<proteinExistence type="predicted"/>
<feature type="region of interest" description="Disordered" evidence="1">
    <location>
        <begin position="223"/>
        <end position="363"/>
    </location>
</feature>
<keyword evidence="4" id="KW-1185">Reference proteome</keyword>
<feature type="compositionally biased region" description="Low complexity" evidence="1">
    <location>
        <begin position="320"/>
        <end position="331"/>
    </location>
</feature>
<feature type="region of interest" description="Disordered" evidence="1">
    <location>
        <begin position="433"/>
        <end position="692"/>
    </location>
</feature>
<feature type="compositionally biased region" description="Acidic residues" evidence="1">
    <location>
        <begin position="675"/>
        <end position="687"/>
    </location>
</feature>
<feature type="compositionally biased region" description="Polar residues" evidence="1">
    <location>
        <begin position="537"/>
        <end position="554"/>
    </location>
</feature>
<dbReference type="EMBL" id="MLAK01000812">
    <property type="protein sequence ID" value="OHT03936.1"/>
    <property type="molecule type" value="Genomic_DNA"/>
</dbReference>
<feature type="compositionally biased region" description="Low complexity" evidence="1">
    <location>
        <begin position="490"/>
        <end position="529"/>
    </location>
</feature>
<dbReference type="InterPro" id="IPR024395">
    <property type="entry name" value="CLASP_N_dom"/>
</dbReference>
<evidence type="ECO:0000259" key="2">
    <source>
        <dbReference type="Pfam" id="PF12348"/>
    </source>
</evidence>
<evidence type="ECO:0000313" key="3">
    <source>
        <dbReference type="EMBL" id="OHT03936.1"/>
    </source>
</evidence>
<protein>
    <recommendedName>
        <fullName evidence="2">CLASP N-terminal domain-containing protein</fullName>
    </recommendedName>
</protein>
<feature type="compositionally biased region" description="Low complexity" evidence="1">
    <location>
        <begin position="338"/>
        <end position="352"/>
    </location>
</feature>
<feature type="compositionally biased region" description="Polar residues" evidence="1">
    <location>
        <begin position="16"/>
        <end position="30"/>
    </location>
</feature>
<feature type="compositionally biased region" description="Basic and acidic residues" evidence="1">
    <location>
        <begin position="557"/>
        <end position="567"/>
    </location>
</feature>
<feature type="compositionally biased region" description="Polar residues" evidence="1">
    <location>
        <begin position="648"/>
        <end position="667"/>
    </location>
</feature>
<name>A0A1J4JZL8_9EUKA</name>
<gene>
    <name evidence="3" type="ORF">TRFO_28720</name>
</gene>
<dbReference type="RefSeq" id="XP_068357072.1">
    <property type="nucleotide sequence ID" value="XM_068506341.1"/>
</dbReference>
<dbReference type="Pfam" id="PF12348">
    <property type="entry name" value="CLASP_N"/>
    <property type="match status" value="1"/>
</dbReference>
<feature type="compositionally biased region" description="Low complexity" evidence="1">
    <location>
        <begin position="252"/>
        <end position="264"/>
    </location>
</feature>
<feature type="compositionally biased region" description="Basic and acidic residues" evidence="1">
    <location>
        <begin position="231"/>
        <end position="250"/>
    </location>
</feature>
<feature type="compositionally biased region" description="Polar residues" evidence="1">
    <location>
        <begin position="624"/>
        <end position="636"/>
    </location>
</feature>
<organism evidence="3 4">
    <name type="scientific">Tritrichomonas foetus</name>
    <dbReference type="NCBI Taxonomy" id="1144522"/>
    <lineage>
        <taxon>Eukaryota</taxon>
        <taxon>Metamonada</taxon>
        <taxon>Parabasalia</taxon>
        <taxon>Tritrichomonadida</taxon>
        <taxon>Tritrichomonadidae</taxon>
        <taxon>Tritrichomonas</taxon>
    </lineage>
</organism>
<feature type="compositionally biased region" description="Basic and acidic residues" evidence="1">
    <location>
        <begin position="287"/>
        <end position="306"/>
    </location>
</feature>
<comment type="caution">
    <text evidence="3">The sequence shown here is derived from an EMBL/GenBank/DDBJ whole genome shotgun (WGS) entry which is preliminary data.</text>
</comment>
<accession>A0A1J4JZL8</accession>
<dbReference type="InterPro" id="IPR016024">
    <property type="entry name" value="ARM-type_fold"/>
</dbReference>